<reference evidence="1 2" key="1">
    <citation type="submission" date="2018-04" db="EMBL/GenBank/DDBJ databases">
        <authorList>
            <person name="Huttner S."/>
            <person name="Dainat J."/>
        </authorList>
    </citation>
    <scope>NUCLEOTIDE SEQUENCE [LARGE SCALE GENOMIC DNA]</scope>
</reference>
<dbReference type="Proteomes" id="UP000289323">
    <property type="component" value="Unassembled WGS sequence"/>
</dbReference>
<proteinExistence type="predicted"/>
<sequence>MSNSHIISNLDIMSDSDIASALNAEILPMSAYLEDYKERVSENLQYYGWGGLHATHIGDQFHHGRYTVAAKLSHEPQWLSWLVRDTVAGKWRRLDMYSGVHSELPGRIQDAKYALSHREAEESDAVADEEGYALEWFLHHGPSGTHVCVVYPLNGEGNYFRWTVWDENRINEKWILRQCVKLRRERGEEEEAGAGSAPQSVHDIPEDEMVRILGGRKLIMVTPELRERAHVEPDVRDELLPRYLVASPPRIHDDLDYWLSPEAFQR</sequence>
<protein>
    <submittedName>
        <fullName evidence="1">Be73b664-f97c-4a34-873a-cbf627d169cd</fullName>
    </submittedName>
</protein>
<dbReference type="Gene3D" id="3.30.200.20">
    <property type="entry name" value="Phosphorylase Kinase, domain 1"/>
    <property type="match status" value="1"/>
</dbReference>
<evidence type="ECO:0000313" key="1">
    <source>
        <dbReference type="EMBL" id="SPQ24323.1"/>
    </source>
</evidence>
<gene>
    <name evidence="1" type="ORF">TT172_LOCUS6742</name>
</gene>
<evidence type="ECO:0000313" key="2">
    <source>
        <dbReference type="Proteomes" id="UP000289323"/>
    </source>
</evidence>
<dbReference type="EMBL" id="OUUZ01000013">
    <property type="protein sequence ID" value="SPQ24323.1"/>
    <property type="molecule type" value="Genomic_DNA"/>
</dbReference>
<organism evidence="1 2">
    <name type="scientific">Thermothielavioides terrestris</name>
    <dbReference type="NCBI Taxonomy" id="2587410"/>
    <lineage>
        <taxon>Eukaryota</taxon>
        <taxon>Fungi</taxon>
        <taxon>Dikarya</taxon>
        <taxon>Ascomycota</taxon>
        <taxon>Pezizomycotina</taxon>
        <taxon>Sordariomycetes</taxon>
        <taxon>Sordariomycetidae</taxon>
        <taxon>Sordariales</taxon>
        <taxon>Chaetomiaceae</taxon>
        <taxon>Thermothielavioides</taxon>
    </lineage>
</organism>
<dbReference type="AlphaFoldDB" id="A0A3S4C8T2"/>
<accession>A0A3S4C8T2</accession>
<name>A0A3S4C8T2_9PEZI</name>